<gene>
    <name evidence="1" type="ORF">MLD38_002077</name>
</gene>
<evidence type="ECO:0000313" key="1">
    <source>
        <dbReference type="EMBL" id="KAI4389908.1"/>
    </source>
</evidence>
<protein>
    <submittedName>
        <fullName evidence="1">Uncharacterized protein</fullName>
    </submittedName>
</protein>
<name>A0ACB9SF99_9MYRT</name>
<proteinExistence type="predicted"/>
<sequence length="600" mass="65642">MRSSGRARDSCPSSCSTSPSWSPGDGTEVTGGGKSGVRSFLPRRLMWQRKKLFGRADDGAKDDLWPKSLSRSMPVSPESTPMVREGRSDRWWPTAIPQPLPLPGKAALRLTEEGSGSEFERRYNNTHTGSKSPKPSTYCRRGFPEELRLDSQNLRINLPARSAPGSCLPTPPVSPRKSVHQESSASKSEVSPIFRGLSDSEIPGAALPRFTSHVCPDSAVKSGHYPDHSPLSSPSTSRSHPNPSSPNGISSSFYHKSLSEGNICAHPLPLPPGALSCQSSNGLSPGPCQSPNISSPGIESSDVPSLKGQWNKGKLIGHGSFGSVYVATNRETGALCAMKEVDLVADDPRSAESVRQLEQEIRFLRRLNHPNIVQYYGSETIEDHFYIYLEYVYPGSISKYVQEHFETMTESVVRNFTRHILSGLAYLHSKSIIHRDIKGANLLVDSMGVVKLADFGMAKHLSGQVSVLSLKGSPYWLAPELLQGAVTSKTNPDIARAVDIWSVGCTVIEMVNGKPPWGELEGPRAMFKVLNGSPPIPDKLSPEGKDFLNLCFRRNPAERPSASTLLQHPFLRNSNDQQVSVNKQTFPEFNFTDKSRSLNT</sequence>
<comment type="caution">
    <text evidence="1">The sequence shown here is derived from an EMBL/GenBank/DDBJ whole genome shotgun (WGS) entry which is preliminary data.</text>
</comment>
<evidence type="ECO:0000313" key="2">
    <source>
        <dbReference type="Proteomes" id="UP001057402"/>
    </source>
</evidence>
<accession>A0ACB9SF99</accession>
<dbReference type="Proteomes" id="UP001057402">
    <property type="component" value="Chromosome 1"/>
</dbReference>
<keyword evidence="2" id="KW-1185">Reference proteome</keyword>
<organism evidence="1 2">
    <name type="scientific">Melastoma candidum</name>
    <dbReference type="NCBI Taxonomy" id="119954"/>
    <lineage>
        <taxon>Eukaryota</taxon>
        <taxon>Viridiplantae</taxon>
        <taxon>Streptophyta</taxon>
        <taxon>Embryophyta</taxon>
        <taxon>Tracheophyta</taxon>
        <taxon>Spermatophyta</taxon>
        <taxon>Magnoliopsida</taxon>
        <taxon>eudicotyledons</taxon>
        <taxon>Gunneridae</taxon>
        <taxon>Pentapetalae</taxon>
        <taxon>rosids</taxon>
        <taxon>malvids</taxon>
        <taxon>Myrtales</taxon>
        <taxon>Melastomataceae</taxon>
        <taxon>Melastomatoideae</taxon>
        <taxon>Melastomateae</taxon>
        <taxon>Melastoma</taxon>
    </lineage>
</organism>
<dbReference type="EMBL" id="CM042880">
    <property type="protein sequence ID" value="KAI4389908.1"/>
    <property type="molecule type" value="Genomic_DNA"/>
</dbReference>
<reference evidence="2" key="1">
    <citation type="journal article" date="2023" name="Front. Plant Sci.">
        <title>Chromosomal-level genome assembly of Melastoma candidum provides insights into trichome evolution.</title>
        <authorList>
            <person name="Zhong Y."/>
            <person name="Wu W."/>
            <person name="Sun C."/>
            <person name="Zou P."/>
            <person name="Liu Y."/>
            <person name="Dai S."/>
            <person name="Zhou R."/>
        </authorList>
    </citation>
    <scope>NUCLEOTIDE SEQUENCE [LARGE SCALE GENOMIC DNA]</scope>
</reference>